<keyword evidence="3" id="KW-1185">Reference proteome</keyword>
<comment type="caution">
    <text evidence="2">The sequence shown here is derived from an EMBL/GenBank/DDBJ whole genome shotgun (WGS) entry which is preliminary data.</text>
</comment>
<reference evidence="2 3" key="1">
    <citation type="submission" date="2019-02" db="EMBL/GenBank/DDBJ databases">
        <title>Draft genome sequence of Amycolatopsis sp. 8-3EHSu isolated from roots of Suaeda maritima.</title>
        <authorList>
            <person name="Duangmal K."/>
            <person name="Chantavorakit T."/>
        </authorList>
    </citation>
    <scope>NUCLEOTIDE SEQUENCE [LARGE SCALE GENOMIC DNA]</scope>
    <source>
        <strain evidence="2 3">8-3EHSu</strain>
    </source>
</reference>
<evidence type="ECO:0000313" key="3">
    <source>
        <dbReference type="Proteomes" id="UP000292003"/>
    </source>
</evidence>
<organism evidence="2 3">
    <name type="scientific">Amycolatopsis suaedae</name>
    <dbReference type="NCBI Taxonomy" id="2510978"/>
    <lineage>
        <taxon>Bacteria</taxon>
        <taxon>Bacillati</taxon>
        <taxon>Actinomycetota</taxon>
        <taxon>Actinomycetes</taxon>
        <taxon>Pseudonocardiales</taxon>
        <taxon>Pseudonocardiaceae</taxon>
        <taxon>Amycolatopsis</taxon>
    </lineage>
</organism>
<accession>A0A4Q7JE83</accession>
<dbReference type="AlphaFoldDB" id="A0A4Q7JE83"/>
<proteinExistence type="predicted"/>
<evidence type="ECO:0000256" key="1">
    <source>
        <dbReference type="SAM" id="Phobius"/>
    </source>
</evidence>
<keyword evidence="1" id="KW-0812">Transmembrane</keyword>
<evidence type="ECO:0000313" key="2">
    <source>
        <dbReference type="EMBL" id="RZQ64704.1"/>
    </source>
</evidence>
<evidence type="ECO:0008006" key="4">
    <source>
        <dbReference type="Google" id="ProtNLM"/>
    </source>
</evidence>
<keyword evidence="1" id="KW-1133">Transmembrane helix</keyword>
<gene>
    <name evidence="2" type="ORF">EWH70_07375</name>
</gene>
<name>A0A4Q7JE83_9PSEU</name>
<keyword evidence="1" id="KW-0472">Membrane</keyword>
<protein>
    <recommendedName>
        <fullName evidence="4">DUF1772 domain-containing protein</fullName>
    </recommendedName>
</protein>
<feature type="transmembrane region" description="Helical" evidence="1">
    <location>
        <begin position="120"/>
        <end position="139"/>
    </location>
</feature>
<dbReference type="Proteomes" id="UP000292003">
    <property type="component" value="Unassembled WGS sequence"/>
</dbReference>
<sequence length="147" mass="15765">MTVVRHTGALLFFLAWWGFGNLYEAIVVMPWLSGLPPGSLVDEFTIGSPVLYFLPIGPLVLILAWTLVPRSRARQATVAATLLTLAMAVSALPILVFNPVLRDPAVSTADVSSAVLNWELVNAVRLLLVAAAAAVLVRLRARLVPPS</sequence>
<dbReference type="OrthoDB" id="4763906at2"/>
<dbReference type="EMBL" id="SFCC01000003">
    <property type="protein sequence ID" value="RZQ64704.1"/>
    <property type="molecule type" value="Genomic_DNA"/>
</dbReference>
<dbReference type="RefSeq" id="WP_130474503.1">
    <property type="nucleotide sequence ID" value="NZ_SFCC01000003.1"/>
</dbReference>
<feature type="transmembrane region" description="Helical" evidence="1">
    <location>
        <begin position="9"/>
        <end position="32"/>
    </location>
</feature>
<feature type="transmembrane region" description="Helical" evidence="1">
    <location>
        <begin position="80"/>
        <end position="100"/>
    </location>
</feature>
<feature type="transmembrane region" description="Helical" evidence="1">
    <location>
        <begin position="44"/>
        <end position="68"/>
    </location>
</feature>